<keyword evidence="4 6" id="KW-1133">Transmembrane helix</keyword>
<feature type="transmembrane region" description="Helical" evidence="6">
    <location>
        <begin position="294"/>
        <end position="316"/>
    </location>
</feature>
<dbReference type="Proteomes" id="UP000582659">
    <property type="component" value="Unassembled WGS sequence"/>
</dbReference>
<feature type="transmembrane region" description="Helical" evidence="6">
    <location>
        <begin position="209"/>
        <end position="229"/>
    </location>
</feature>
<organism evidence="8 10">
    <name type="scientific">Bursaphelenchus xylophilus</name>
    <name type="common">Pinewood nematode worm</name>
    <name type="synonym">Aphelenchoides xylophilus</name>
    <dbReference type="NCBI Taxonomy" id="6326"/>
    <lineage>
        <taxon>Eukaryota</taxon>
        <taxon>Metazoa</taxon>
        <taxon>Ecdysozoa</taxon>
        <taxon>Nematoda</taxon>
        <taxon>Chromadorea</taxon>
        <taxon>Rhabditida</taxon>
        <taxon>Tylenchina</taxon>
        <taxon>Tylenchomorpha</taxon>
        <taxon>Aphelenchoidea</taxon>
        <taxon>Aphelenchoididae</taxon>
        <taxon>Bursaphelenchus</taxon>
    </lineage>
</organism>
<accession>A0A1I7SLB5</accession>
<dbReference type="AlphaFoldDB" id="A0A1I7SLB5"/>
<feature type="transmembrane region" description="Helical" evidence="6">
    <location>
        <begin position="101"/>
        <end position="125"/>
    </location>
</feature>
<dbReference type="CDD" id="cd17326">
    <property type="entry name" value="MFS_MFSD8"/>
    <property type="match status" value="1"/>
</dbReference>
<dbReference type="Proteomes" id="UP000095284">
    <property type="component" value="Unplaced"/>
</dbReference>
<dbReference type="InterPro" id="IPR051068">
    <property type="entry name" value="MFS_Domain-Containing_Protein"/>
</dbReference>
<evidence type="ECO:0000256" key="4">
    <source>
        <dbReference type="ARBA" id="ARBA00022989"/>
    </source>
</evidence>
<dbReference type="GO" id="GO:0005765">
    <property type="term" value="C:lysosomal membrane"/>
    <property type="evidence" value="ECO:0007669"/>
    <property type="project" value="TreeGrafter"/>
</dbReference>
<evidence type="ECO:0000313" key="9">
    <source>
        <dbReference type="Proteomes" id="UP000659654"/>
    </source>
</evidence>
<feature type="transmembrane region" description="Helical" evidence="6">
    <location>
        <begin position="460"/>
        <end position="481"/>
    </location>
</feature>
<dbReference type="WBParaSite" id="BXY_1384700.1">
    <property type="protein sequence ID" value="BXY_1384700.1"/>
    <property type="gene ID" value="BXY_1384700"/>
</dbReference>
<evidence type="ECO:0000256" key="2">
    <source>
        <dbReference type="ARBA" id="ARBA00022448"/>
    </source>
</evidence>
<keyword evidence="5 6" id="KW-0472">Membrane</keyword>
<dbReference type="SUPFAM" id="SSF103473">
    <property type="entry name" value="MFS general substrate transporter"/>
    <property type="match status" value="1"/>
</dbReference>
<dbReference type="GO" id="GO:0022857">
    <property type="term" value="F:transmembrane transporter activity"/>
    <property type="evidence" value="ECO:0007669"/>
    <property type="project" value="InterPro"/>
</dbReference>
<reference evidence="10" key="1">
    <citation type="submission" date="2016-11" db="UniProtKB">
        <authorList>
            <consortium name="WormBaseParasite"/>
        </authorList>
    </citation>
    <scope>IDENTIFICATION</scope>
</reference>
<feature type="transmembrane region" description="Helical" evidence="6">
    <location>
        <begin position="33"/>
        <end position="52"/>
    </location>
</feature>
<evidence type="ECO:0000256" key="1">
    <source>
        <dbReference type="ARBA" id="ARBA00004127"/>
    </source>
</evidence>
<feature type="transmembrane region" description="Helical" evidence="6">
    <location>
        <begin position="328"/>
        <end position="350"/>
    </location>
</feature>
<dbReference type="OrthoDB" id="370281at2759"/>
<feature type="transmembrane region" description="Helical" evidence="6">
    <location>
        <begin position="393"/>
        <end position="413"/>
    </location>
</feature>
<evidence type="ECO:0000256" key="6">
    <source>
        <dbReference type="SAM" id="Phobius"/>
    </source>
</evidence>
<reference evidence="7" key="2">
    <citation type="submission" date="2020-09" db="EMBL/GenBank/DDBJ databases">
        <authorList>
            <person name="Kikuchi T."/>
        </authorList>
    </citation>
    <scope>NUCLEOTIDE SEQUENCE</scope>
    <source>
        <strain evidence="7">Ka4C1</strain>
    </source>
</reference>
<feature type="transmembrane region" description="Helical" evidence="6">
    <location>
        <begin position="166"/>
        <end position="189"/>
    </location>
</feature>
<evidence type="ECO:0000313" key="10">
    <source>
        <dbReference type="WBParaSite" id="BXY_1384700.1"/>
    </source>
</evidence>
<dbReference type="InterPro" id="IPR036259">
    <property type="entry name" value="MFS_trans_sf"/>
</dbReference>
<proteinExistence type="predicted"/>
<dbReference type="Proteomes" id="UP000659654">
    <property type="component" value="Unassembled WGS sequence"/>
</dbReference>
<dbReference type="eggNOG" id="KOG2325">
    <property type="taxonomic scope" value="Eukaryota"/>
</dbReference>
<feature type="transmembrane region" description="Helical" evidence="6">
    <location>
        <begin position="268"/>
        <end position="288"/>
    </location>
</feature>
<comment type="subcellular location">
    <subcellularLocation>
        <location evidence="1">Endomembrane system</location>
        <topology evidence="1">Multi-pass membrane protein</topology>
    </subcellularLocation>
</comment>
<keyword evidence="2" id="KW-0813">Transport</keyword>
<dbReference type="EMBL" id="CAJFDI010000006">
    <property type="protein sequence ID" value="CAD5233975.1"/>
    <property type="molecule type" value="Genomic_DNA"/>
</dbReference>
<evidence type="ECO:0000256" key="3">
    <source>
        <dbReference type="ARBA" id="ARBA00022692"/>
    </source>
</evidence>
<feature type="transmembrane region" description="Helical" evidence="6">
    <location>
        <begin position="434"/>
        <end position="454"/>
    </location>
</feature>
<dbReference type="GO" id="GO:0012505">
    <property type="term" value="C:endomembrane system"/>
    <property type="evidence" value="ECO:0007669"/>
    <property type="project" value="UniProtKB-SubCell"/>
</dbReference>
<protein>
    <submittedName>
        <fullName evidence="7">(pine wood nematode) hypothetical protein</fullName>
    </submittedName>
</protein>
<feature type="transmembrane region" description="Helical" evidence="6">
    <location>
        <begin position="131"/>
        <end position="154"/>
    </location>
</feature>
<name>A0A1I7SLB5_BURXY</name>
<dbReference type="Pfam" id="PF07690">
    <property type="entry name" value="MFS_1"/>
    <property type="match status" value="2"/>
</dbReference>
<dbReference type="Gene3D" id="1.20.1250.20">
    <property type="entry name" value="MFS general substrate transporter like domains"/>
    <property type="match status" value="1"/>
</dbReference>
<dbReference type="PANTHER" id="PTHR23510:SF3">
    <property type="entry name" value="MAJOR FACILITATOR SUPERFAMILY DOMAIN-CONTAINING PROTEIN 8"/>
    <property type="match status" value="1"/>
</dbReference>
<sequence length="525" mass="58795">MSLDRKISPLADPQNIFAAFPPAPPIIQPKTPWISVAVTGFLTFVNALHFSMFFAPVWPYMQIMDSSATETFYGVVVASYSMGQLCSAPIMGWWSHRRKSIYLPTFCCVLACLCGNILYVCAGLLPSNRKYAVLAARFMAGMGETSMSLMRTYISMASLPKDRSRALATMSFGLGMGTTLGPIIQLFLIPIGYPGIQFTKLFGINMYTAPAYFCMVGNLLSILSWLCIFKEKYENMSHHGPANNPTHSLPPADKKALSLCYLTRFTQFFVLTNLETIGATYVMVMFALNKQDTVQYMSTAHIGMGIMALLMYTVFISGRHDSKVDFRIVAVVAIVVMLSFHLITFSWPFLGTQLKTYSENDYLSYLAGNRSSEPLGCNTDHFTWCYSISPTNIWLYFISFGVMIGYAFSTINISVSTLMSNIIGPRNQAREQSVFQMMQSIARLLGPIAISSLYTSFGPMLAWLLEIVVLGLTLLAWALFYKRMVPLKIVQTIPQKPSFVFTMDDYSDDSFTFEKEKEPGSVYRL</sequence>
<keyword evidence="9" id="KW-1185">Reference proteome</keyword>
<feature type="transmembrane region" description="Helical" evidence="6">
    <location>
        <begin position="72"/>
        <end position="94"/>
    </location>
</feature>
<keyword evidence="3 6" id="KW-0812">Transmembrane</keyword>
<dbReference type="InterPro" id="IPR011701">
    <property type="entry name" value="MFS"/>
</dbReference>
<evidence type="ECO:0000313" key="8">
    <source>
        <dbReference type="Proteomes" id="UP000095284"/>
    </source>
</evidence>
<evidence type="ECO:0000313" key="7">
    <source>
        <dbReference type="EMBL" id="CAD5233975.1"/>
    </source>
</evidence>
<dbReference type="PANTHER" id="PTHR23510">
    <property type="entry name" value="INNER MEMBRANE TRANSPORT PROTEIN YAJR"/>
    <property type="match status" value="1"/>
</dbReference>
<evidence type="ECO:0000256" key="5">
    <source>
        <dbReference type="ARBA" id="ARBA00023136"/>
    </source>
</evidence>
<gene>
    <name evidence="7" type="ORF">BXYJ_LOCUS14066</name>
</gene>
<dbReference type="EMBL" id="CAJFCV020000006">
    <property type="protein sequence ID" value="CAG9129466.1"/>
    <property type="molecule type" value="Genomic_DNA"/>
</dbReference>